<dbReference type="GO" id="GO:0005737">
    <property type="term" value="C:cytoplasm"/>
    <property type="evidence" value="ECO:0007669"/>
    <property type="project" value="TreeGrafter"/>
</dbReference>
<dbReference type="AlphaFoldDB" id="A0A9D4QYX3"/>
<dbReference type="InterPro" id="IPR029064">
    <property type="entry name" value="Ribosomal_eL30-like_sf"/>
</dbReference>
<evidence type="ECO:0000259" key="2">
    <source>
        <dbReference type="Pfam" id="PF01248"/>
    </source>
</evidence>
<keyword evidence="4" id="KW-1185">Reference proteome</keyword>
<evidence type="ECO:0000313" key="3">
    <source>
        <dbReference type="EMBL" id="KAH3848806.1"/>
    </source>
</evidence>
<evidence type="ECO:0000256" key="1">
    <source>
        <dbReference type="ARBA" id="ARBA00007361"/>
    </source>
</evidence>
<feature type="domain" description="Ribosomal protein eL8/eL30/eS12/Gadd45" evidence="2">
    <location>
        <begin position="26"/>
        <end position="111"/>
    </location>
</feature>
<reference evidence="3" key="2">
    <citation type="submission" date="2020-11" db="EMBL/GenBank/DDBJ databases">
        <authorList>
            <person name="McCartney M.A."/>
            <person name="Auch B."/>
            <person name="Kono T."/>
            <person name="Mallez S."/>
            <person name="Becker A."/>
            <person name="Gohl D.M."/>
            <person name="Silverstein K.A.T."/>
            <person name="Koren S."/>
            <person name="Bechman K.B."/>
            <person name="Herman A."/>
            <person name="Abrahante J.E."/>
            <person name="Garbe J."/>
        </authorList>
    </citation>
    <scope>NUCLEOTIDE SEQUENCE</scope>
    <source>
        <strain evidence="3">Duluth1</strain>
        <tissue evidence="3">Whole animal</tissue>
    </source>
</reference>
<dbReference type="InterPro" id="IPR024824">
    <property type="entry name" value="GADD45"/>
</dbReference>
<evidence type="ECO:0000313" key="4">
    <source>
        <dbReference type="Proteomes" id="UP000828390"/>
    </source>
</evidence>
<dbReference type="OrthoDB" id="5976967at2759"/>
<dbReference type="Gene3D" id="3.30.1330.30">
    <property type="match status" value="1"/>
</dbReference>
<dbReference type="InterPro" id="IPR004038">
    <property type="entry name" value="Ribosomal_eL8/eL30/eS12/Gad45"/>
</dbReference>
<reference evidence="3" key="1">
    <citation type="journal article" date="2019" name="bioRxiv">
        <title>The Genome of the Zebra Mussel, Dreissena polymorpha: A Resource for Invasive Species Research.</title>
        <authorList>
            <person name="McCartney M.A."/>
            <person name="Auch B."/>
            <person name="Kono T."/>
            <person name="Mallez S."/>
            <person name="Zhang Y."/>
            <person name="Obille A."/>
            <person name="Becker A."/>
            <person name="Abrahante J.E."/>
            <person name="Garbe J."/>
            <person name="Badalamenti J.P."/>
            <person name="Herman A."/>
            <person name="Mangelson H."/>
            <person name="Liachko I."/>
            <person name="Sullivan S."/>
            <person name="Sone E.D."/>
            <person name="Koren S."/>
            <person name="Silverstein K.A.T."/>
            <person name="Beckman K.B."/>
            <person name="Gohl D.M."/>
        </authorList>
    </citation>
    <scope>NUCLEOTIDE SEQUENCE</scope>
    <source>
        <strain evidence="3">Duluth1</strain>
        <tissue evidence="3">Whole animal</tissue>
    </source>
</reference>
<accession>A0A9D4QYX3</accession>
<dbReference type="PANTHER" id="PTHR10411">
    <property type="entry name" value="GROWTH ARREST AND DNA DAMAGE-INDUCIBLE PROTEIN GADD45"/>
    <property type="match status" value="1"/>
</dbReference>
<dbReference type="EMBL" id="JAIWYP010000003">
    <property type="protein sequence ID" value="KAH3848806.1"/>
    <property type="molecule type" value="Genomic_DNA"/>
</dbReference>
<sequence length="143" mass="15687">MQSYVRNMSVDAGSDSEMSCGEAINDIEEVIKQAVREAKCMQGVFKCASVLENSPELVALCILPEEHSKDISAQIQQKLIEAYCWENAIRVVYIQAKVLHNLAKVNRKKVPSATDLTCVLLTTVPCDASLTDIVDSDVNNNIG</sequence>
<dbReference type="PANTHER" id="PTHR10411:SF8">
    <property type="entry name" value="FI09246P"/>
    <property type="match status" value="1"/>
</dbReference>
<dbReference type="Proteomes" id="UP000828390">
    <property type="component" value="Unassembled WGS sequence"/>
</dbReference>
<comment type="similarity">
    <text evidence="1">Belongs to the GADD45 family.</text>
</comment>
<comment type="caution">
    <text evidence="3">The sequence shown here is derived from an EMBL/GenBank/DDBJ whole genome shotgun (WGS) entry which is preliminary data.</text>
</comment>
<organism evidence="3 4">
    <name type="scientific">Dreissena polymorpha</name>
    <name type="common">Zebra mussel</name>
    <name type="synonym">Mytilus polymorpha</name>
    <dbReference type="NCBI Taxonomy" id="45954"/>
    <lineage>
        <taxon>Eukaryota</taxon>
        <taxon>Metazoa</taxon>
        <taxon>Spiralia</taxon>
        <taxon>Lophotrochozoa</taxon>
        <taxon>Mollusca</taxon>
        <taxon>Bivalvia</taxon>
        <taxon>Autobranchia</taxon>
        <taxon>Heteroconchia</taxon>
        <taxon>Euheterodonta</taxon>
        <taxon>Imparidentia</taxon>
        <taxon>Neoheterodontei</taxon>
        <taxon>Myida</taxon>
        <taxon>Dreissenoidea</taxon>
        <taxon>Dreissenidae</taxon>
        <taxon>Dreissena</taxon>
    </lineage>
</organism>
<name>A0A9D4QYX3_DREPO</name>
<dbReference type="Pfam" id="PF01248">
    <property type="entry name" value="Ribosomal_L7Ae"/>
    <property type="match status" value="1"/>
</dbReference>
<protein>
    <recommendedName>
        <fullName evidence="2">Ribosomal protein eL8/eL30/eS12/Gadd45 domain-containing protein</fullName>
    </recommendedName>
</protein>
<dbReference type="GO" id="GO:0005634">
    <property type="term" value="C:nucleus"/>
    <property type="evidence" value="ECO:0007669"/>
    <property type="project" value="InterPro"/>
</dbReference>
<proteinExistence type="inferred from homology"/>
<dbReference type="GO" id="GO:0051726">
    <property type="term" value="P:regulation of cell cycle"/>
    <property type="evidence" value="ECO:0007669"/>
    <property type="project" value="InterPro"/>
</dbReference>
<gene>
    <name evidence="3" type="ORF">DPMN_091189</name>
</gene>